<accession>A0A2T3KGL1</accession>
<evidence type="ECO:0000256" key="2">
    <source>
        <dbReference type="HAMAP-Rule" id="MF_00795"/>
    </source>
</evidence>
<name>A0A0B7JFF2_9GAMM</name>
<dbReference type="HAMAP" id="MF_00795">
    <property type="entry name" value="CutC"/>
    <property type="match status" value="1"/>
</dbReference>
<comment type="similarity">
    <text evidence="1 2">Belongs to the CutC family.</text>
</comment>
<dbReference type="Gene3D" id="3.20.20.380">
    <property type="entry name" value="Copper homeostasis (CutC) domain"/>
    <property type="match status" value="1"/>
</dbReference>
<dbReference type="FunFam" id="3.20.20.380:FF:000001">
    <property type="entry name" value="Copper homeostasis protein CutC"/>
    <property type="match status" value="1"/>
</dbReference>
<reference evidence="3 4" key="1">
    <citation type="submission" date="2018-01" db="EMBL/GenBank/DDBJ databases">
        <title>Whole genome sequencing of Histamine producing bacteria.</title>
        <authorList>
            <person name="Butler K."/>
        </authorList>
    </citation>
    <scope>NUCLEOTIDE SEQUENCE [LARGE SCALE GENOMIC DNA]</scope>
    <source>
        <strain evidence="3 4">FS-7.2</strain>
    </source>
</reference>
<dbReference type="PANTHER" id="PTHR12598">
    <property type="entry name" value="COPPER HOMEOSTASIS PROTEIN CUTC"/>
    <property type="match status" value="1"/>
</dbReference>
<organism evidence="3 4">
    <name type="scientific">Photobacterium kishitanii</name>
    <dbReference type="NCBI Taxonomy" id="318456"/>
    <lineage>
        <taxon>Bacteria</taxon>
        <taxon>Pseudomonadati</taxon>
        <taxon>Pseudomonadota</taxon>
        <taxon>Gammaproteobacteria</taxon>
        <taxon>Vibrionales</taxon>
        <taxon>Vibrionaceae</taxon>
        <taxon>Photobacterium</taxon>
    </lineage>
</organism>
<dbReference type="GO" id="GO:0005507">
    <property type="term" value="F:copper ion binding"/>
    <property type="evidence" value="ECO:0007669"/>
    <property type="project" value="TreeGrafter"/>
</dbReference>
<dbReference type="AlphaFoldDB" id="A0A0B7JFF2"/>
<evidence type="ECO:0000313" key="4">
    <source>
        <dbReference type="Proteomes" id="UP000241426"/>
    </source>
</evidence>
<accession>A0A0B7JFF2</accession>
<dbReference type="InterPro" id="IPR036822">
    <property type="entry name" value="CutC-like_dom_sf"/>
</dbReference>
<sequence length="246" mass="26223">MTIQLEVCIDNLESLRYAAQGGATRIELCSSLALGGLTPSIGFMHAAAKYATVPVYAMIRPRQGDFLFSSEDVEIMLADIYAAKQAKLQGVVIGVLTPHGLIDSDIVTRLVKQAQGMGVTFHRAIDQCVEPIAALDAIMAAGCERILTSGLHANAYDGIDMIKQMHQYCGNRLKIMAGAGVNSQNVQEIITQTGINEIHLSGKTTRPSGMITVAKQAHMGNADIDDFEIPITGEANIAAVVAQLQA</sequence>
<evidence type="ECO:0000313" key="3">
    <source>
        <dbReference type="EMBL" id="PSU97965.1"/>
    </source>
</evidence>
<proteinExistence type="inferred from homology"/>
<dbReference type="GeneID" id="29943378"/>
<protein>
    <recommendedName>
        <fullName evidence="2">PF03932 family protein CutC</fullName>
    </recommendedName>
</protein>
<comment type="caution">
    <text evidence="3">The sequence shown here is derived from an EMBL/GenBank/DDBJ whole genome shotgun (WGS) entry which is preliminary data.</text>
</comment>
<dbReference type="PANTHER" id="PTHR12598:SF0">
    <property type="entry name" value="COPPER HOMEOSTASIS PROTEIN CUTC HOMOLOG"/>
    <property type="match status" value="1"/>
</dbReference>
<dbReference type="Proteomes" id="UP000241426">
    <property type="component" value="Unassembled WGS sequence"/>
</dbReference>
<dbReference type="SUPFAM" id="SSF110395">
    <property type="entry name" value="CutC-like"/>
    <property type="match status" value="1"/>
</dbReference>
<dbReference type="RefSeq" id="WP_036795869.1">
    <property type="nucleotide sequence ID" value="NZ_LN794352.1"/>
</dbReference>
<dbReference type="EMBL" id="PYNF01000012">
    <property type="protein sequence ID" value="PSU97965.1"/>
    <property type="molecule type" value="Genomic_DNA"/>
</dbReference>
<keyword evidence="2" id="KW-0963">Cytoplasm</keyword>
<comment type="caution">
    <text evidence="2">Once thought to be involved in copper homeostasis, experiments in E.coli have shown this is not the case.</text>
</comment>
<dbReference type="InterPro" id="IPR005627">
    <property type="entry name" value="CutC-like"/>
</dbReference>
<dbReference type="eggNOG" id="COG3142">
    <property type="taxonomic scope" value="Bacteria"/>
</dbReference>
<evidence type="ECO:0000256" key="1">
    <source>
        <dbReference type="ARBA" id="ARBA00007768"/>
    </source>
</evidence>
<comment type="subcellular location">
    <subcellularLocation>
        <location evidence="2">Cytoplasm</location>
    </subcellularLocation>
</comment>
<dbReference type="Pfam" id="PF03932">
    <property type="entry name" value="CutC"/>
    <property type="match status" value="1"/>
</dbReference>
<gene>
    <name evidence="2" type="primary">cutC</name>
    <name evidence="3" type="ORF">C9J27_14590</name>
</gene>
<dbReference type="GO" id="GO:0005737">
    <property type="term" value="C:cytoplasm"/>
    <property type="evidence" value="ECO:0007669"/>
    <property type="project" value="UniProtKB-SubCell"/>
</dbReference>